<keyword evidence="2" id="KW-1185">Reference proteome</keyword>
<name>A0A917WND9_9RHOB</name>
<proteinExistence type="predicted"/>
<dbReference type="AlphaFoldDB" id="A0A917WND9"/>
<evidence type="ECO:0000313" key="2">
    <source>
        <dbReference type="Proteomes" id="UP000649829"/>
    </source>
</evidence>
<gene>
    <name evidence="1" type="ORF">GCM10011534_42780</name>
</gene>
<dbReference type="EMBL" id="BMLF01000008">
    <property type="protein sequence ID" value="GGM16267.1"/>
    <property type="molecule type" value="Genomic_DNA"/>
</dbReference>
<protein>
    <submittedName>
        <fullName evidence="1">Uncharacterized protein</fullName>
    </submittedName>
</protein>
<reference evidence="1" key="1">
    <citation type="journal article" date="2014" name="Int. J. Syst. Evol. Microbiol.">
        <title>Complete genome sequence of Corynebacterium casei LMG S-19264T (=DSM 44701T), isolated from a smear-ripened cheese.</title>
        <authorList>
            <consortium name="US DOE Joint Genome Institute (JGI-PGF)"/>
            <person name="Walter F."/>
            <person name="Albersmeier A."/>
            <person name="Kalinowski J."/>
            <person name="Ruckert C."/>
        </authorList>
    </citation>
    <scope>NUCLEOTIDE SEQUENCE</scope>
    <source>
        <strain evidence="1">CGMCC 1.6293</strain>
    </source>
</reference>
<accession>A0A917WND9</accession>
<comment type="caution">
    <text evidence="1">The sequence shown here is derived from an EMBL/GenBank/DDBJ whole genome shotgun (WGS) entry which is preliminary data.</text>
</comment>
<evidence type="ECO:0000313" key="1">
    <source>
        <dbReference type="EMBL" id="GGM16267.1"/>
    </source>
</evidence>
<sequence length="106" mass="11938">MRRRVYLQDDLAAIEEATKRGVAFGPADDGLKAGILSQQENDKARVISAALERGAKTPEADVTRFAEIVTKWTGIVADIREGTWTEAQWDAYEQKLNDEIFSRYHP</sequence>
<reference evidence="1" key="2">
    <citation type="submission" date="2020-09" db="EMBL/GenBank/DDBJ databases">
        <authorList>
            <person name="Sun Q."/>
            <person name="Zhou Y."/>
        </authorList>
    </citation>
    <scope>NUCLEOTIDE SEQUENCE</scope>
    <source>
        <strain evidence="1">CGMCC 1.6293</strain>
    </source>
</reference>
<dbReference type="RefSeq" id="WP_028288671.1">
    <property type="nucleotide sequence ID" value="NZ_BMLF01000008.1"/>
</dbReference>
<dbReference type="Proteomes" id="UP000649829">
    <property type="component" value="Unassembled WGS sequence"/>
</dbReference>
<organism evidence="1 2">
    <name type="scientific">Pseudooceanicola nanhaiensis</name>
    <dbReference type="NCBI Taxonomy" id="375761"/>
    <lineage>
        <taxon>Bacteria</taxon>
        <taxon>Pseudomonadati</taxon>
        <taxon>Pseudomonadota</taxon>
        <taxon>Alphaproteobacteria</taxon>
        <taxon>Rhodobacterales</taxon>
        <taxon>Paracoccaceae</taxon>
        <taxon>Pseudooceanicola</taxon>
    </lineage>
</organism>